<evidence type="ECO:0000256" key="5">
    <source>
        <dbReference type="SAM" id="Phobius"/>
    </source>
</evidence>
<feature type="chain" id="PRO_5002980693" evidence="6">
    <location>
        <begin position="32"/>
        <end position="845"/>
    </location>
</feature>
<comment type="similarity">
    <text evidence="1">Belongs to the serine-aspartate repeat-containing protein (SDr) family.</text>
</comment>
<dbReference type="InterPro" id="IPR026588">
    <property type="entry name" value="Choice_anch_A"/>
</dbReference>
<dbReference type="NCBIfam" id="TIGR03786">
    <property type="entry name" value="strep_pil_rpt"/>
    <property type="match status" value="1"/>
</dbReference>
<dbReference type="Gene3D" id="2.60.40.10">
    <property type="entry name" value="Immunoglobulins"/>
    <property type="match status" value="2"/>
</dbReference>
<dbReference type="Pfam" id="PF12892">
    <property type="entry name" value="FctA"/>
    <property type="match status" value="1"/>
</dbReference>
<feature type="domain" description="Choice-of-anchor A" evidence="9">
    <location>
        <begin position="172"/>
        <end position="433"/>
    </location>
</feature>
<evidence type="ECO:0000256" key="1">
    <source>
        <dbReference type="ARBA" id="ARBA00007257"/>
    </source>
</evidence>
<evidence type="ECO:0000313" key="10">
    <source>
        <dbReference type="EMBL" id="ACV23442.1"/>
    </source>
</evidence>
<feature type="region of interest" description="Disordered" evidence="4">
    <location>
        <begin position="63"/>
        <end position="158"/>
    </location>
</feature>
<name>C7N201_SLAHD</name>
<dbReference type="HOGENOM" id="CLU_337039_0_0_11"/>
<feature type="signal peptide" evidence="6">
    <location>
        <begin position="1"/>
        <end position="31"/>
    </location>
</feature>
<dbReference type="EMBL" id="CP001684">
    <property type="protein sequence ID" value="ACV23442.1"/>
    <property type="molecule type" value="Genomic_DNA"/>
</dbReference>
<evidence type="ECO:0000256" key="4">
    <source>
        <dbReference type="SAM" id="MobiDB-lite"/>
    </source>
</evidence>
<keyword evidence="11" id="KW-1185">Reference proteome</keyword>
<dbReference type="PANTHER" id="PTHR36108:SF13">
    <property type="entry name" value="COLOSSIN-B-RELATED"/>
    <property type="match status" value="1"/>
</dbReference>
<dbReference type="InterPro" id="IPR022464">
    <property type="entry name" value="Strep_pil_isopept_link"/>
</dbReference>
<organism evidence="10 11">
    <name type="scientific">Slackia heliotrinireducens (strain ATCC 29202 / DSM 20476 / NCTC 11029 / RHS 1)</name>
    <name type="common">Peptococcus heliotrinreducens</name>
    <dbReference type="NCBI Taxonomy" id="471855"/>
    <lineage>
        <taxon>Bacteria</taxon>
        <taxon>Bacillati</taxon>
        <taxon>Actinomycetota</taxon>
        <taxon>Coriobacteriia</taxon>
        <taxon>Eggerthellales</taxon>
        <taxon>Eggerthellaceae</taxon>
        <taxon>Slackia</taxon>
    </lineage>
</organism>
<feature type="transmembrane region" description="Helical" evidence="5">
    <location>
        <begin position="809"/>
        <end position="829"/>
    </location>
</feature>
<dbReference type="InterPro" id="IPR041033">
    <property type="entry name" value="SpaA_PFL_dom_1"/>
</dbReference>
<keyword evidence="5" id="KW-1133">Transmembrane helix</keyword>
<evidence type="ECO:0000256" key="3">
    <source>
        <dbReference type="ARBA" id="ARBA00022729"/>
    </source>
</evidence>
<dbReference type="InterPro" id="IPR038174">
    <property type="entry name" value="Strep_pil_link_sf"/>
</dbReference>
<dbReference type="eggNOG" id="COG4932">
    <property type="taxonomic scope" value="Bacteria"/>
</dbReference>
<dbReference type="Pfam" id="PF17802">
    <property type="entry name" value="SpaA"/>
    <property type="match status" value="2"/>
</dbReference>
<evidence type="ECO:0000313" key="11">
    <source>
        <dbReference type="Proteomes" id="UP000002026"/>
    </source>
</evidence>
<feature type="compositionally biased region" description="Acidic residues" evidence="4">
    <location>
        <begin position="74"/>
        <end position="132"/>
    </location>
</feature>
<dbReference type="AlphaFoldDB" id="C7N201"/>
<evidence type="ECO:0000256" key="2">
    <source>
        <dbReference type="ARBA" id="ARBA00022525"/>
    </source>
</evidence>
<dbReference type="Proteomes" id="UP000002026">
    <property type="component" value="Chromosome"/>
</dbReference>
<protein>
    <submittedName>
        <fullName evidence="10">Putative collagen-binding protein</fullName>
    </submittedName>
</protein>
<feature type="domain" description="SpaA-like prealbumin fold" evidence="8">
    <location>
        <begin position="449"/>
        <end position="525"/>
    </location>
</feature>
<evidence type="ECO:0000259" key="8">
    <source>
        <dbReference type="Pfam" id="PF17802"/>
    </source>
</evidence>
<evidence type="ECO:0000259" key="7">
    <source>
        <dbReference type="Pfam" id="PF12892"/>
    </source>
</evidence>
<keyword evidence="5" id="KW-0812">Transmembrane</keyword>
<sequence>MFRGRTYKLIACVCAFSLCLIGLEPAFQAYAYDEAEIVEGSTVEIESDEESVYALAEATDTLTVPSEDSVASESESELESEYEDSEEDAASEESEIVDDETAADDEGTTLESEEAVDEEAAVEEAAPEEEEAQAAIDETPVLRAAPAKAPARAPTSNARMPEEGYTLEYLANRGYSLVCFENATIDQHTMGGLLIGGDMTQTTSAPGIADSQYVAAPSYIEGYARPIDTGVFNARSRQNPVQPLYVSSRNTVSPDGKMLNGVGNSVSGEGYNYHGQVVVNDGYVDWAKMEKAATSLSRQLKDVSSVTLNEFQDWSEVPIDAGTSVTFENTGAKHVKVNVKGSSKKFTVINILDSGTVYAPQVISYNGRQLSTAEDGEDMPIILNFPNATKVVIGDQTPEQGHIIAPNAYVEINGGNYNGTIICKSAKLSGQGHVRRFHGDYPGPALQPVWISKADSQETPLAGATLEIVDKNGEVVDSFVTTDEPYGLKVLPGTYTLREKDVPAGYQKAEDIAFEVSDKGVITVDGVQVADKTVTMTDEFNPVTANLQAHKTLKGGQLKGDDFQFVLKDQAGEEVETVKNDAQGFVQFSPMTFDEPGTWTYTISEVDGSFTDAADCGGMAYDANVYTAVVDVAKGENGLEANVTYKDASGNPVAVGDANSDGAPVFVNVQVQSLELHKVDGTDRPFPSDLNALVAFDVSYTSPEGATEVVQSGIHPDAQGIVKFSNLKPGTYTITETDAPDSYIKLEEPIVVTVTSEGAIELTSAQENVVSLVDAVNADSTAQAAPGKVLMVRNYPYIVMPETGLSNRLVFQTLGAIAMLVGACLYATTRRRARGSSPKGGCDGI</sequence>
<dbReference type="KEGG" id="shi:Shel_24340"/>
<keyword evidence="3 6" id="KW-0732">Signal</keyword>
<evidence type="ECO:0000259" key="9">
    <source>
        <dbReference type="Pfam" id="PF20597"/>
    </source>
</evidence>
<evidence type="ECO:0000256" key="6">
    <source>
        <dbReference type="SAM" id="SignalP"/>
    </source>
</evidence>
<dbReference type="InterPro" id="IPR013783">
    <property type="entry name" value="Ig-like_fold"/>
</dbReference>
<proteinExistence type="inferred from homology"/>
<keyword evidence="5" id="KW-0472">Membrane</keyword>
<keyword evidence="10" id="KW-0176">Collagen</keyword>
<reference evidence="10 11" key="1">
    <citation type="journal article" date="2009" name="Stand. Genomic Sci.">
        <title>Complete genome sequence of Slackia heliotrinireducens type strain (RHS 1).</title>
        <authorList>
            <person name="Pukall R."/>
            <person name="Lapidus A."/>
            <person name="Nolan M."/>
            <person name="Copeland A."/>
            <person name="Glavina Del Rio T."/>
            <person name="Lucas S."/>
            <person name="Chen F."/>
            <person name="Tice H."/>
            <person name="Cheng J.F."/>
            <person name="Chertkov O."/>
            <person name="Bruce D."/>
            <person name="Goodwin L."/>
            <person name="Kuske C."/>
            <person name="Brettin T."/>
            <person name="Detter J.C."/>
            <person name="Han C."/>
            <person name="Pitluck S."/>
            <person name="Pati A."/>
            <person name="Mavrommatis K."/>
            <person name="Ivanova N."/>
            <person name="Ovchinnikova G."/>
            <person name="Chen A."/>
            <person name="Palaniappan K."/>
            <person name="Schneider S."/>
            <person name="Rohde M."/>
            <person name="Chain P."/>
            <person name="D'haeseleer P."/>
            <person name="Goker M."/>
            <person name="Bristow J."/>
            <person name="Eisen J.A."/>
            <person name="Markowitz V."/>
            <person name="Kyrpides N.C."/>
            <person name="Klenk H.P."/>
            <person name="Hugenholtz P."/>
        </authorList>
    </citation>
    <scope>NUCLEOTIDE SEQUENCE [LARGE SCALE GENOMIC DNA]</scope>
    <source>
        <strain evidence="11">ATCC 29202 / DSM 20476 / NCTC 11029 / RHS 1</strain>
    </source>
</reference>
<dbReference type="PANTHER" id="PTHR36108">
    <property type="entry name" value="COLOSSIN-B-RELATED"/>
    <property type="match status" value="1"/>
</dbReference>
<keyword evidence="2" id="KW-0964">Secreted</keyword>
<dbReference type="STRING" id="471855.Shel_24340"/>
<dbReference type="GO" id="GO:0005975">
    <property type="term" value="P:carbohydrate metabolic process"/>
    <property type="evidence" value="ECO:0007669"/>
    <property type="project" value="UniProtKB-ARBA"/>
</dbReference>
<accession>C7N201</accession>
<feature type="compositionally biased region" description="Low complexity" evidence="4">
    <location>
        <begin position="133"/>
        <end position="154"/>
    </location>
</feature>
<dbReference type="NCBIfam" id="TIGR04215">
    <property type="entry name" value="choice_anch_A"/>
    <property type="match status" value="1"/>
</dbReference>
<feature type="domain" description="SpaA-like prealbumin fold" evidence="8">
    <location>
        <begin position="708"/>
        <end position="764"/>
    </location>
</feature>
<feature type="domain" description="Streptococcal pilin isopeptide linkage" evidence="7">
    <location>
        <begin position="547"/>
        <end position="668"/>
    </location>
</feature>
<gene>
    <name evidence="10" type="ordered locus">Shel_24340</name>
</gene>
<dbReference type="Gene3D" id="2.60.40.3050">
    <property type="match status" value="1"/>
</dbReference>
<dbReference type="Pfam" id="PF20597">
    <property type="entry name" value="pAdhesive_15"/>
    <property type="match status" value="1"/>
</dbReference>
<dbReference type="RefSeq" id="WP_012799540.1">
    <property type="nucleotide sequence ID" value="NC_013165.1"/>
</dbReference>